<gene>
    <name evidence="1" type="ORF">EZS28_002321</name>
</gene>
<dbReference type="AlphaFoldDB" id="A0A5J4X495"/>
<dbReference type="Proteomes" id="UP000324800">
    <property type="component" value="Unassembled WGS sequence"/>
</dbReference>
<proteinExistence type="predicted"/>
<evidence type="ECO:0000313" key="1">
    <source>
        <dbReference type="EMBL" id="KAA6402147.1"/>
    </source>
</evidence>
<accession>A0A5J4X495</accession>
<dbReference type="EMBL" id="SNRW01000279">
    <property type="protein sequence ID" value="KAA6402147.1"/>
    <property type="molecule type" value="Genomic_DNA"/>
</dbReference>
<comment type="caution">
    <text evidence="1">The sequence shown here is derived from an EMBL/GenBank/DDBJ whole genome shotgun (WGS) entry which is preliminary data.</text>
</comment>
<reference evidence="1 2" key="1">
    <citation type="submission" date="2019-03" db="EMBL/GenBank/DDBJ databases">
        <title>Single cell metagenomics reveals metabolic interactions within the superorganism composed of flagellate Streblomastix strix and complex community of Bacteroidetes bacteria on its surface.</title>
        <authorList>
            <person name="Treitli S.C."/>
            <person name="Kolisko M."/>
            <person name="Husnik F."/>
            <person name="Keeling P."/>
            <person name="Hampl V."/>
        </authorList>
    </citation>
    <scope>NUCLEOTIDE SEQUENCE [LARGE SCALE GENOMIC DNA]</scope>
    <source>
        <strain evidence="1">ST1C</strain>
    </source>
</reference>
<feature type="non-terminal residue" evidence="1">
    <location>
        <position position="26"/>
    </location>
</feature>
<name>A0A5J4X495_9EUKA</name>
<organism evidence="1 2">
    <name type="scientific">Streblomastix strix</name>
    <dbReference type="NCBI Taxonomy" id="222440"/>
    <lineage>
        <taxon>Eukaryota</taxon>
        <taxon>Metamonada</taxon>
        <taxon>Preaxostyla</taxon>
        <taxon>Oxymonadida</taxon>
        <taxon>Streblomastigidae</taxon>
        <taxon>Streblomastix</taxon>
    </lineage>
</organism>
<protein>
    <submittedName>
        <fullName evidence="1">Uncharacterized protein</fullName>
    </submittedName>
</protein>
<evidence type="ECO:0000313" key="2">
    <source>
        <dbReference type="Proteomes" id="UP000324800"/>
    </source>
</evidence>
<sequence length="26" mass="2820">MNQIPPDDSKSAIYFSIAAYLSSTAE</sequence>